<evidence type="ECO:0000256" key="1">
    <source>
        <dbReference type="PROSITE-ProRule" id="PRU00325"/>
    </source>
</evidence>
<reference evidence="3 4" key="1">
    <citation type="submission" date="2014-02" db="EMBL/GenBank/DDBJ databases">
        <authorList>
            <person name="Sears C."/>
            <person name="Carroll K."/>
            <person name="Sack B.R."/>
            <person name="Qadri F."/>
            <person name="Myers L.L."/>
            <person name="Chung G.-T."/>
            <person name="Escheverria P."/>
            <person name="Fraser C.M."/>
            <person name="Sadzewicz L."/>
            <person name="Shefchek K.A."/>
            <person name="Tallon L."/>
            <person name="Das S.P."/>
            <person name="Daugherty S."/>
            <person name="Mongodin E.F."/>
        </authorList>
    </citation>
    <scope>NUCLEOTIDE SEQUENCE [LARGE SCALE GENOMIC DNA]</scope>
    <source>
        <strain evidence="3 4">2-F-2 #4</strain>
    </source>
</reference>
<dbReference type="InterPro" id="IPR007527">
    <property type="entry name" value="Znf_SWIM"/>
</dbReference>
<name>A0A015YBD0_BACFG</name>
<evidence type="ECO:0000259" key="2">
    <source>
        <dbReference type="PROSITE" id="PS50966"/>
    </source>
</evidence>
<dbReference type="PATRIC" id="fig|1339280.3.peg.2881"/>
<dbReference type="GO" id="GO:0008270">
    <property type="term" value="F:zinc ion binding"/>
    <property type="evidence" value="ECO:0007669"/>
    <property type="project" value="UniProtKB-KW"/>
</dbReference>
<gene>
    <name evidence="3" type="ORF">M076_3020</name>
</gene>
<keyword evidence="1" id="KW-0862">Zinc</keyword>
<comment type="caution">
    <text evidence="3">The sequence shown here is derived from an EMBL/GenBank/DDBJ whole genome shotgun (WGS) entry which is preliminary data.</text>
</comment>
<evidence type="ECO:0000313" key="4">
    <source>
        <dbReference type="Proteomes" id="UP000022272"/>
    </source>
</evidence>
<dbReference type="RefSeq" id="WP_032570930.1">
    <property type="nucleotide sequence ID" value="NZ_JGDM01000074.1"/>
</dbReference>
<dbReference type="PROSITE" id="PS50966">
    <property type="entry name" value="ZF_SWIM"/>
    <property type="match status" value="1"/>
</dbReference>
<sequence>MMTLNDFENYVPCKIWARGEEYYECDAVKDLEETEPGEWIATVEGTEDYEVEISLEGKKIIHWSCDCPYEGDICKHVVATVLAIRNNRSGQKRFLSAREAKLMEKQQATLKDKKVEDILAFVPSDQLSDFVLEYASRHTECKQALLEKFLPKPQANGKSPKNYGNDIRKCFNDSYVETKGRYGGYYEPTMDWNKVGCELNKYLKKAKLLVEQHCFEDAAAIATGILRAIGENYIEEDLVYHNEFEANFYCECSGELLLEIIYRPEITGSQKIMILNEVRQIEKLDTYREYDVYDIDLLLSQITIATQTQKEALTYINQLIEERKSSWELYKLIEKKINILRSLRREEEVQATIDTYLYLPEIRKHEVQRFIANRQYDSAILLLDEGIRIAQKNRYLGTIRDWLEQKLSIYEETNQTVNIIDLCQQLFISGNGDITYYHKLKKLIATNEWKKFLSGLMKQITFSGHGYSGQCNKMDIYVEEKDYENLLKMLSDHHSSLDMLMHYSHHLDNNYSTEIMQLFTEQINRYAEMNIGRNHYEYIEQVLKEMKKLKDGKKTVEDIVKKFRIAYKKRPAMMETLSKF</sequence>
<protein>
    <submittedName>
        <fullName evidence="3">SWIM zinc finger family protein</fullName>
    </submittedName>
</protein>
<feature type="domain" description="SWIM-type" evidence="2">
    <location>
        <begin position="49"/>
        <end position="85"/>
    </location>
</feature>
<proteinExistence type="predicted"/>
<dbReference type="Pfam" id="PF04434">
    <property type="entry name" value="SWIM"/>
    <property type="match status" value="1"/>
</dbReference>
<keyword evidence="1" id="KW-0863">Zinc-finger</keyword>
<organism evidence="3 4">
    <name type="scientific">Bacteroides fragilis str. 2-F-2 #4</name>
    <dbReference type="NCBI Taxonomy" id="1339280"/>
    <lineage>
        <taxon>Bacteria</taxon>
        <taxon>Pseudomonadati</taxon>
        <taxon>Bacteroidota</taxon>
        <taxon>Bacteroidia</taxon>
        <taxon>Bacteroidales</taxon>
        <taxon>Bacteroidaceae</taxon>
        <taxon>Bacteroides</taxon>
    </lineage>
</organism>
<dbReference type="AlphaFoldDB" id="A0A015YBD0"/>
<accession>A0A015YBD0</accession>
<dbReference type="EMBL" id="JGDM01000074">
    <property type="protein sequence ID" value="EXZ43745.1"/>
    <property type="molecule type" value="Genomic_DNA"/>
</dbReference>
<keyword evidence="1" id="KW-0479">Metal-binding</keyword>
<dbReference type="Proteomes" id="UP000022272">
    <property type="component" value="Unassembled WGS sequence"/>
</dbReference>
<evidence type="ECO:0000313" key="3">
    <source>
        <dbReference type="EMBL" id="EXZ43745.1"/>
    </source>
</evidence>